<dbReference type="SUPFAM" id="SSF103473">
    <property type="entry name" value="MFS general substrate transporter"/>
    <property type="match status" value="1"/>
</dbReference>
<dbReference type="PRINTS" id="PR01035">
    <property type="entry name" value="TCRTETA"/>
</dbReference>
<dbReference type="RefSeq" id="WP_108962108.1">
    <property type="nucleotide sequence ID" value="NZ_QEFB01000001.1"/>
</dbReference>
<dbReference type="Gene3D" id="1.20.1720.10">
    <property type="entry name" value="Multidrug resistance protein D"/>
    <property type="match status" value="1"/>
</dbReference>
<evidence type="ECO:0000259" key="10">
    <source>
        <dbReference type="PROSITE" id="PS50850"/>
    </source>
</evidence>
<feature type="transmembrane region" description="Helical" evidence="9">
    <location>
        <begin position="180"/>
        <end position="202"/>
    </location>
</feature>
<keyword evidence="12" id="KW-1185">Reference proteome</keyword>
<organism evidence="11 12">
    <name type="scientific">Mycetocola zhujimingii</name>
    <dbReference type="NCBI Taxonomy" id="2079792"/>
    <lineage>
        <taxon>Bacteria</taxon>
        <taxon>Bacillati</taxon>
        <taxon>Actinomycetota</taxon>
        <taxon>Actinomycetes</taxon>
        <taxon>Micrococcales</taxon>
        <taxon>Microbacteriaceae</taxon>
        <taxon>Mycetocola</taxon>
    </lineage>
</organism>
<feature type="transmembrane region" description="Helical" evidence="9">
    <location>
        <begin position="123"/>
        <end position="140"/>
    </location>
</feature>
<dbReference type="EMBL" id="QEFB01000001">
    <property type="protein sequence ID" value="PWC08324.1"/>
    <property type="molecule type" value="Genomic_DNA"/>
</dbReference>
<dbReference type="CDD" id="cd17320">
    <property type="entry name" value="MFS_MdfA_MDR_like"/>
    <property type="match status" value="1"/>
</dbReference>
<dbReference type="GO" id="GO:1990961">
    <property type="term" value="P:xenobiotic detoxification by transmembrane export across the plasma membrane"/>
    <property type="evidence" value="ECO:0007669"/>
    <property type="project" value="InterPro"/>
</dbReference>
<keyword evidence="7 9" id="KW-1133">Transmembrane helix</keyword>
<feature type="transmembrane region" description="Helical" evidence="9">
    <location>
        <begin position="91"/>
        <end position="117"/>
    </location>
</feature>
<evidence type="ECO:0000256" key="9">
    <source>
        <dbReference type="SAM" id="Phobius"/>
    </source>
</evidence>
<reference evidence="12" key="1">
    <citation type="submission" date="2018-04" db="EMBL/GenBank/DDBJ databases">
        <authorList>
            <person name="Liu S."/>
            <person name="Wang Z."/>
            <person name="Li J."/>
        </authorList>
    </citation>
    <scope>NUCLEOTIDE SEQUENCE [LARGE SCALE GENOMIC DNA]</scope>
    <source>
        <strain evidence="12">622</strain>
    </source>
</reference>
<evidence type="ECO:0000256" key="7">
    <source>
        <dbReference type="ARBA" id="ARBA00022989"/>
    </source>
</evidence>
<dbReference type="PANTHER" id="PTHR23502">
    <property type="entry name" value="MAJOR FACILITATOR SUPERFAMILY"/>
    <property type="match status" value="1"/>
</dbReference>
<dbReference type="InterPro" id="IPR011701">
    <property type="entry name" value="MFS"/>
</dbReference>
<keyword evidence="5" id="KW-1003">Cell membrane</keyword>
<dbReference type="GO" id="GO:0042910">
    <property type="term" value="F:xenobiotic transmembrane transporter activity"/>
    <property type="evidence" value="ECO:0007669"/>
    <property type="project" value="InterPro"/>
</dbReference>
<evidence type="ECO:0000256" key="2">
    <source>
        <dbReference type="ARBA" id="ARBA00006236"/>
    </source>
</evidence>
<evidence type="ECO:0000256" key="6">
    <source>
        <dbReference type="ARBA" id="ARBA00022692"/>
    </source>
</evidence>
<feature type="transmembrane region" description="Helical" evidence="9">
    <location>
        <begin position="323"/>
        <end position="346"/>
    </location>
</feature>
<keyword evidence="8 9" id="KW-0472">Membrane</keyword>
<feature type="transmembrane region" description="Helical" evidence="9">
    <location>
        <begin position="383"/>
        <end position="403"/>
    </location>
</feature>
<evidence type="ECO:0000256" key="4">
    <source>
        <dbReference type="ARBA" id="ARBA00022448"/>
    </source>
</evidence>
<proteinExistence type="inferred from homology"/>
<feature type="transmembrane region" description="Helical" evidence="9">
    <location>
        <begin position="223"/>
        <end position="244"/>
    </location>
</feature>
<dbReference type="InterPro" id="IPR036259">
    <property type="entry name" value="MFS_trans_sf"/>
</dbReference>
<comment type="subcellular location">
    <subcellularLocation>
        <location evidence="1">Cell membrane</location>
        <topology evidence="1">Multi-pass membrane protein</topology>
    </subcellularLocation>
</comment>
<feature type="transmembrane region" description="Helical" evidence="9">
    <location>
        <begin position="59"/>
        <end position="79"/>
    </location>
</feature>
<keyword evidence="4" id="KW-0813">Transport</keyword>
<feature type="transmembrane region" description="Helical" evidence="9">
    <location>
        <begin position="358"/>
        <end position="377"/>
    </location>
</feature>
<feature type="transmembrane region" description="Helical" evidence="9">
    <location>
        <begin position="264"/>
        <end position="282"/>
    </location>
</feature>
<feature type="transmembrane region" description="Helical" evidence="9">
    <location>
        <begin position="294"/>
        <end position="317"/>
    </location>
</feature>
<feature type="transmembrane region" description="Helical" evidence="9">
    <location>
        <begin position="20"/>
        <end position="39"/>
    </location>
</feature>
<feature type="transmembrane region" description="Helical" evidence="9">
    <location>
        <begin position="152"/>
        <end position="174"/>
    </location>
</feature>
<evidence type="ECO:0000256" key="5">
    <source>
        <dbReference type="ARBA" id="ARBA00022475"/>
    </source>
</evidence>
<dbReference type="InterPro" id="IPR004812">
    <property type="entry name" value="Efflux_drug-R_Bcr/CmlA"/>
</dbReference>
<sequence length="413" mass="42529">MDNTAPSTGRGNYLLRLRSAPVWIATILATLTVFGPLSMDLYLPVLPSLADDLSTTVSAAQLTMTTCLFGLAFGQIIAGPLSDRYGRRRPLVAGLVIYTIASLLCALSPSIAALVAFRLVQGLAGGVGLVIAQAVGRDIYQGHKLTRYYSRIIVLSGLAAIVAPVIGGLIASVIDWRGFFVILTVVGILVTAAVAAGFGETLPRDARLAGGLRQMSGHVGVLLRDRLFVGATISSSLTSAAYFAYLAGSPFVLENIYGLSPAQFALVFGANAAGFATFGFLAGRAAERWSERRVFVSGLVLMILGGAILTTIVLTGLPLPLTLVALFLVAAGAATVSPPATTLALVDYPQYAGTAAAILGLARFAAGGIAAPFVGLAGPQSMAPMAVVVLGTAATATVVYMLLVHPAPVRTEP</sequence>
<accession>A0A2U1THF6</accession>
<protein>
    <submittedName>
        <fullName evidence="11">Bcr/CflA family drug resistance efflux transporter</fullName>
    </submittedName>
</protein>
<dbReference type="PROSITE" id="PS50850">
    <property type="entry name" value="MFS"/>
    <property type="match status" value="1"/>
</dbReference>
<evidence type="ECO:0000313" key="11">
    <source>
        <dbReference type="EMBL" id="PWC08324.1"/>
    </source>
</evidence>
<gene>
    <name evidence="11" type="ORF">DF223_03005</name>
</gene>
<comment type="similarity">
    <text evidence="2">Belongs to the major facilitator superfamily. Bcr/CmlA family.</text>
</comment>
<dbReference type="InterPro" id="IPR020846">
    <property type="entry name" value="MFS_dom"/>
</dbReference>
<dbReference type="InterPro" id="IPR005829">
    <property type="entry name" value="Sugar_transporter_CS"/>
</dbReference>
<evidence type="ECO:0000256" key="8">
    <source>
        <dbReference type="ARBA" id="ARBA00023136"/>
    </source>
</evidence>
<dbReference type="Proteomes" id="UP000244962">
    <property type="component" value="Unassembled WGS sequence"/>
</dbReference>
<dbReference type="Pfam" id="PF07690">
    <property type="entry name" value="MFS_1"/>
    <property type="match status" value="1"/>
</dbReference>
<dbReference type="GO" id="GO:0005886">
    <property type="term" value="C:plasma membrane"/>
    <property type="evidence" value="ECO:0007669"/>
    <property type="project" value="UniProtKB-SubCell"/>
</dbReference>
<evidence type="ECO:0000313" key="12">
    <source>
        <dbReference type="Proteomes" id="UP000244962"/>
    </source>
</evidence>
<comment type="similarity">
    <text evidence="3">Belongs to the major facilitator superfamily. TCR/Tet family.</text>
</comment>
<name>A0A2U1THF6_9MICO</name>
<dbReference type="InterPro" id="IPR001958">
    <property type="entry name" value="Tet-R_TetA/multi-R_MdtG-like"/>
</dbReference>
<feature type="domain" description="Major facilitator superfamily (MFS) profile" evidence="10">
    <location>
        <begin position="24"/>
        <end position="409"/>
    </location>
</feature>
<dbReference type="AlphaFoldDB" id="A0A2U1THF6"/>
<dbReference type="FunFam" id="1.20.1720.10:FF:000005">
    <property type="entry name" value="Bcr/CflA family efflux transporter"/>
    <property type="match status" value="1"/>
</dbReference>
<comment type="caution">
    <text evidence="11">The sequence shown here is derived from an EMBL/GenBank/DDBJ whole genome shotgun (WGS) entry which is preliminary data.</text>
</comment>
<dbReference type="NCBIfam" id="TIGR00710">
    <property type="entry name" value="efflux_Bcr_CflA"/>
    <property type="match status" value="1"/>
</dbReference>
<dbReference type="PANTHER" id="PTHR23502:SF132">
    <property type="entry name" value="POLYAMINE TRANSPORTER 2-RELATED"/>
    <property type="match status" value="1"/>
</dbReference>
<dbReference type="PROSITE" id="PS00216">
    <property type="entry name" value="SUGAR_TRANSPORT_1"/>
    <property type="match status" value="1"/>
</dbReference>
<keyword evidence="6 9" id="KW-0812">Transmembrane</keyword>
<evidence type="ECO:0000256" key="3">
    <source>
        <dbReference type="ARBA" id="ARBA00007520"/>
    </source>
</evidence>
<evidence type="ECO:0000256" key="1">
    <source>
        <dbReference type="ARBA" id="ARBA00004651"/>
    </source>
</evidence>